<keyword evidence="2" id="KW-1185">Reference proteome</keyword>
<dbReference type="RefSeq" id="WP_183624274.1">
    <property type="nucleotide sequence ID" value="NZ_JACHWJ010000002.1"/>
</dbReference>
<proteinExistence type="predicted"/>
<gene>
    <name evidence="1" type="ORF">FHX72_001657</name>
</gene>
<reference evidence="1 2" key="1">
    <citation type="submission" date="2020-08" db="EMBL/GenBank/DDBJ databases">
        <title>Sequencing the genomes of 1000 actinobacteria strains.</title>
        <authorList>
            <person name="Klenk H.-P."/>
        </authorList>
    </citation>
    <scope>NUCLEOTIDE SEQUENCE [LARGE SCALE GENOMIC DNA]</scope>
    <source>
        <strain evidence="1 2">DSM 20419</strain>
    </source>
</reference>
<dbReference type="Proteomes" id="UP000545286">
    <property type="component" value="Unassembled WGS sequence"/>
</dbReference>
<evidence type="ECO:0000313" key="2">
    <source>
        <dbReference type="Proteomes" id="UP000545286"/>
    </source>
</evidence>
<evidence type="ECO:0000313" key="1">
    <source>
        <dbReference type="EMBL" id="MBB2957520.1"/>
    </source>
</evidence>
<dbReference type="EMBL" id="JACHWJ010000002">
    <property type="protein sequence ID" value="MBB2957520.1"/>
    <property type="molecule type" value="Genomic_DNA"/>
</dbReference>
<organism evidence="1 2">
    <name type="scientific">Pseudoclavibacter helvolus</name>
    <dbReference type="NCBI Taxonomy" id="255205"/>
    <lineage>
        <taxon>Bacteria</taxon>
        <taxon>Bacillati</taxon>
        <taxon>Actinomycetota</taxon>
        <taxon>Actinomycetes</taxon>
        <taxon>Micrococcales</taxon>
        <taxon>Microbacteriaceae</taxon>
        <taxon>Pseudoclavibacter</taxon>
    </lineage>
</organism>
<accession>A0A7W4UN29</accession>
<dbReference type="AlphaFoldDB" id="A0A7W4UN29"/>
<protein>
    <submittedName>
        <fullName evidence="1">PHD/YefM family antitoxin component YafN of YafNO toxin-antitoxin module</fullName>
    </submittedName>
</protein>
<name>A0A7W4UN29_9MICO</name>
<sequence length="95" mass="10103">MATTRILSSSEARKDLPAIGKQIEAEGLDFKPVLFGTHRKPVGAIIPVELLDRMESLLEDAFIARTVAPRLAAGEGDASMAEIAAGLGLDPARFE</sequence>
<comment type="caution">
    <text evidence="1">The sequence shown here is derived from an EMBL/GenBank/DDBJ whole genome shotgun (WGS) entry which is preliminary data.</text>
</comment>